<evidence type="ECO:0008006" key="5">
    <source>
        <dbReference type="Google" id="ProtNLM"/>
    </source>
</evidence>
<gene>
    <name evidence="3" type="ORF">HNQ72_001085</name>
</gene>
<dbReference type="CDD" id="cd04301">
    <property type="entry name" value="NAT_SF"/>
    <property type="match status" value="1"/>
</dbReference>
<organism evidence="3 4">
    <name type="scientific">Rhizobium wenxiniae</name>
    <dbReference type="NCBI Taxonomy" id="1737357"/>
    <lineage>
        <taxon>Bacteria</taxon>
        <taxon>Pseudomonadati</taxon>
        <taxon>Pseudomonadota</taxon>
        <taxon>Alphaproteobacteria</taxon>
        <taxon>Hyphomicrobiales</taxon>
        <taxon>Rhizobiaceae</taxon>
        <taxon>Rhizobium/Agrobacterium group</taxon>
        <taxon>Rhizobium</taxon>
    </lineage>
</organism>
<feature type="domain" description="N-acetyltransferase" evidence="1">
    <location>
        <begin position="1"/>
        <end position="93"/>
    </location>
</feature>
<comment type="caution">
    <text evidence="3">The sequence shown here is derived from an EMBL/GenBank/DDBJ whole genome shotgun (WGS) entry which is preliminary data.</text>
</comment>
<dbReference type="Pfam" id="PF14542">
    <property type="entry name" value="Acetyltransf_CG"/>
    <property type="match status" value="1"/>
</dbReference>
<evidence type="ECO:0000313" key="3">
    <source>
        <dbReference type="EMBL" id="MBB6161288.1"/>
    </source>
</evidence>
<keyword evidence="4" id="KW-1185">Reference proteome</keyword>
<sequence>MNITHEEQPAGGRYIVDIDGHVAEMTYTRKSPELISIDHTGVPDALRGKGIAQALAEFAVKQARSGGWKIIPRCSFFQAQVERHPDWQDIVSR</sequence>
<dbReference type="RefSeq" id="WP_183990232.1">
    <property type="nucleotide sequence ID" value="NZ_BMHW01000001.1"/>
</dbReference>
<evidence type="ECO:0000259" key="1">
    <source>
        <dbReference type="PROSITE" id="PS51186"/>
    </source>
</evidence>
<evidence type="ECO:0000313" key="4">
    <source>
        <dbReference type="Proteomes" id="UP000547879"/>
    </source>
</evidence>
<dbReference type="InterPro" id="IPR016181">
    <property type="entry name" value="Acyl_CoA_acyltransferase"/>
</dbReference>
<dbReference type="InterPro" id="IPR000182">
    <property type="entry name" value="GNAT_dom"/>
</dbReference>
<proteinExistence type="predicted"/>
<dbReference type="Proteomes" id="UP000547879">
    <property type="component" value="Unassembled WGS sequence"/>
</dbReference>
<dbReference type="PROSITE" id="PS51729">
    <property type="entry name" value="GNAT_YJDJ"/>
    <property type="match status" value="1"/>
</dbReference>
<dbReference type="AlphaFoldDB" id="A0A7W9Y4F5"/>
<dbReference type="SUPFAM" id="SSF55729">
    <property type="entry name" value="Acyl-CoA N-acyltransferases (Nat)"/>
    <property type="match status" value="1"/>
</dbReference>
<dbReference type="Gene3D" id="3.40.630.30">
    <property type="match status" value="1"/>
</dbReference>
<dbReference type="InterPro" id="IPR031165">
    <property type="entry name" value="GNAT_YJDJ"/>
</dbReference>
<dbReference type="EMBL" id="JACHEG010000001">
    <property type="protein sequence ID" value="MBB6161288.1"/>
    <property type="molecule type" value="Genomic_DNA"/>
</dbReference>
<dbReference type="InterPro" id="IPR045057">
    <property type="entry name" value="Gcn5-rel_NAT"/>
</dbReference>
<feature type="domain" description="N-acetyltransferase" evidence="2">
    <location>
        <begin position="6"/>
        <end position="92"/>
    </location>
</feature>
<reference evidence="3 4" key="1">
    <citation type="submission" date="2020-08" db="EMBL/GenBank/DDBJ databases">
        <title>Genomic Encyclopedia of Type Strains, Phase IV (KMG-IV): sequencing the most valuable type-strain genomes for metagenomic binning, comparative biology and taxonomic classification.</title>
        <authorList>
            <person name="Goeker M."/>
        </authorList>
    </citation>
    <scope>NUCLEOTIDE SEQUENCE [LARGE SCALE GENOMIC DNA]</scope>
    <source>
        <strain evidence="3 4">DSM 100734</strain>
    </source>
</reference>
<dbReference type="PROSITE" id="PS51186">
    <property type="entry name" value="GNAT"/>
    <property type="match status" value="1"/>
</dbReference>
<accession>A0A7W9Y4F5</accession>
<dbReference type="PANTHER" id="PTHR31435:SF9">
    <property type="entry name" value="PROTEIN NATD1"/>
    <property type="match status" value="1"/>
</dbReference>
<protein>
    <recommendedName>
        <fullName evidence="5">N-acetyltransferase</fullName>
    </recommendedName>
</protein>
<dbReference type="GO" id="GO:0016747">
    <property type="term" value="F:acyltransferase activity, transferring groups other than amino-acyl groups"/>
    <property type="evidence" value="ECO:0007669"/>
    <property type="project" value="InterPro"/>
</dbReference>
<evidence type="ECO:0000259" key="2">
    <source>
        <dbReference type="PROSITE" id="PS51729"/>
    </source>
</evidence>
<name>A0A7W9Y4F5_9HYPH</name>
<dbReference type="PANTHER" id="PTHR31435">
    <property type="entry name" value="PROTEIN NATD1"/>
    <property type="match status" value="1"/>
</dbReference>